<feature type="coiled-coil region" evidence="3">
    <location>
        <begin position="570"/>
        <end position="638"/>
    </location>
</feature>
<dbReference type="PROSITE" id="PS00211">
    <property type="entry name" value="ABC_TRANSPORTER_1"/>
    <property type="match status" value="2"/>
</dbReference>
<keyword evidence="3" id="KW-0175">Coiled coil</keyword>
<dbReference type="InterPro" id="IPR017871">
    <property type="entry name" value="ABC_transporter-like_CS"/>
</dbReference>
<protein>
    <submittedName>
        <fullName evidence="5">ABC-F family ATP-binding cassette domain-containing protein</fullName>
    </submittedName>
</protein>
<dbReference type="InterPro" id="IPR032524">
    <property type="entry name" value="ABC_tran_C"/>
</dbReference>
<dbReference type="GO" id="GO:0016887">
    <property type="term" value="F:ATP hydrolysis activity"/>
    <property type="evidence" value="ECO:0007669"/>
    <property type="project" value="InterPro"/>
</dbReference>
<keyword evidence="6" id="KW-1185">Reference proteome</keyword>
<dbReference type="Pfam" id="PF16326">
    <property type="entry name" value="ABC_tran_CTD"/>
    <property type="match status" value="1"/>
</dbReference>
<dbReference type="InterPro" id="IPR003439">
    <property type="entry name" value="ABC_transporter-like_ATP-bd"/>
</dbReference>
<evidence type="ECO:0000256" key="2">
    <source>
        <dbReference type="ARBA" id="ARBA00022840"/>
    </source>
</evidence>
<evidence type="ECO:0000313" key="6">
    <source>
        <dbReference type="Proteomes" id="UP001324634"/>
    </source>
</evidence>
<reference evidence="5 6" key="1">
    <citation type="submission" date="2023-11" db="EMBL/GenBank/DDBJ databases">
        <title>Peredibacter starrii A3.12.</title>
        <authorList>
            <person name="Mitchell R.J."/>
        </authorList>
    </citation>
    <scope>NUCLEOTIDE SEQUENCE [LARGE SCALE GENOMIC DNA]</scope>
    <source>
        <strain evidence="5 6">A3.12</strain>
    </source>
</reference>
<dbReference type="CDD" id="cd03221">
    <property type="entry name" value="ABCF_EF-3"/>
    <property type="match status" value="2"/>
</dbReference>
<keyword evidence="2 5" id="KW-0067">ATP-binding</keyword>
<dbReference type="EMBL" id="CP139487">
    <property type="protein sequence ID" value="WPU67015.1"/>
    <property type="molecule type" value="Genomic_DNA"/>
</dbReference>
<proteinExistence type="predicted"/>
<dbReference type="Gene3D" id="3.40.50.300">
    <property type="entry name" value="P-loop containing nucleotide triphosphate hydrolases"/>
    <property type="match status" value="2"/>
</dbReference>
<name>A0AAX4HUG2_9BACT</name>
<dbReference type="SMART" id="SM00382">
    <property type="entry name" value="AAA"/>
    <property type="match status" value="2"/>
</dbReference>
<dbReference type="FunFam" id="3.40.50.300:FF:000011">
    <property type="entry name" value="Putative ABC transporter ATP-binding component"/>
    <property type="match status" value="1"/>
</dbReference>
<dbReference type="KEGG" id="psti:SOO65_09650"/>
<keyword evidence="1" id="KW-0547">Nucleotide-binding</keyword>
<dbReference type="InterPro" id="IPR027417">
    <property type="entry name" value="P-loop_NTPase"/>
</dbReference>
<dbReference type="Proteomes" id="UP001324634">
    <property type="component" value="Chromosome"/>
</dbReference>
<dbReference type="Pfam" id="PF00005">
    <property type="entry name" value="ABC_tran"/>
    <property type="match status" value="2"/>
</dbReference>
<dbReference type="PANTHER" id="PTHR42855">
    <property type="entry name" value="ABC TRANSPORTER ATP-BINDING SUBUNIT"/>
    <property type="match status" value="1"/>
</dbReference>
<dbReference type="InterPro" id="IPR051309">
    <property type="entry name" value="ABCF_ATPase"/>
</dbReference>
<dbReference type="InterPro" id="IPR037118">
    <property type="entry name" value="Val-tRNA_synth_C_sf"/>
</dbReference>
<gene>
    <name evidence="5" type="ORF">SOO65_09650</name>
</gene>
<evidence type="ECO:0000313" key="5">
    <source>
        <dbReference type="EMBL" id="WPU67015.1"/>
    </source>
</evidence>
<dbReference type="GO" id="GO:0003677">
    <property type="term" value="F:DNA binding"/>
    <property type="evidence" value="ECO:0007669"/>
    <property type="project" value="InterPro"/>
</dbReference>
<organism evidence="5 6">
    <name type="scientific">Peredibacter starrii</name>
    <dbReference type="NCBI Taxonomy" id="28202"/>
    <lineage>
        <taxon>Bacteria</taxon>
        <taxon>Pseudomonadati</taxon>
        <taxon>Bdellovibrionota</taxon>
        <taxon>Bacteriovoracia</taxon>
        <taxon>Bacteriovoracales</taxon>
        <taxon>Bacteriovoracaceae</taxon>
        <taxon>Peredibacter</taxon>
    </lineage>
</organism>
<accession>A0AAX4HUG2</accession>
<evidence type="ECO:0000259" key="4">
    <source>
        <dbReference type="PROSITE" id="PS50893"/>
    </source>
</evidence>
<evidence type="ECO:0000256" key="1">
    <source>
        <dbReference type="ARBA" id="ARBA00022741"/>
    </source>
</evidence>
<dbReference type="InterPro" id="IPR003593">
    <property type="entry name" value="AAA+_ATPase"/>
</dbReference>
<dbReference type="PROSITE" id="PS50893">
    <property type="entry name" value="ABC_TRANSPORTER_2"/>
    <property type="match status" value="2"/>
</dbReference>
<feature type="domain" description="ABC transporter" evidence="4">
    <location>
        <begin position="5"/>
        <end position="261"/>
    </location>
</feature>
<dbReference type="Gene3D" id="1.10.287.380">
    <property type="entry name" value="Valyl-tRNA synthetase, C-terminal domain"/>
    <property type="match status" value="1"/>
</dbReference>
<dbReference type="GO" id="GO:0005524">
    <property type="term" value="F:ATP binding"/>
    <property type="evidence" value="ECO:0007669"/>
    <property type="project" value="UniProtKB-KW"/>
</dbReference>
<dbReference type="PANTHER" id="PTHR42855:SF2">
    <property type="entry name" value="DRUG RESISTANCE ABC TRANSPORTER,ATP-BINDING PROTEIN"/>
    <property type="match status" value="1"/>
</dbReference>
<dbReference type="SUPFAM" id="SSF52540">
    <property type="entry name" value="P-loop containing nucleoside triphosphate hydrolases"/>
    <property type="match status" value="2"/>
</dbReference>
<feature type="domain" description="ABC transporter" evidence="4">
    <location>
        <begin position="329"/>
        <end position="547"/>
    </location>
</feature>
<dbReference type="AlphaFoldDB" id="A0AAX4HUG2"/>
<dbReference type="RefSeq" id="WP_321399788.1">
    <property type="nucleotide sequence ID" value="NZ_CP139487.1"/>
</dbReference>
<evidence type="ECO:0000256" key="3">
    <source>
        <dbReference type="SAM" id="Coils"/>
    </source>
</evidence>
<sequence>MTTLLTLQNLSLHYPHKIIFKDVTFTLNQGDKIGVLGLNGHGKSSLFKVIAGLVTPDTTTPPFIYDKSKDFTYFYVPQELPNLSDWNIENYFFEFHPEMGKLKRRLDKINEQLGMGEGNFDKLINEQSHIYEELTKLGEDKLHAQYVSYLKFFGVENIDRMMSSLSGGEQRKVALSLGLSAPQELILWDEPTNHLDLETIQDFEDELQGSKKTFMIISHDRSLLNNVVDRIIHIQQGKLRSFSGTYEAYLQFLVDDQKRREKELDKLTNAQRRETAWIRRGVQARRTKSKKRIEDYGTLNKTIQDLKSQAHKSVSLNLQSSGRKTKILMSAEDLTLKFGERTLFDNLNFSIAKGDKIALLGRNGVGKSSLLKILLGELEQTSGTVTRAHNLDVGYFSQKREALKDDETPWKMIGEGIDYVISNTGEKRHVASYLENFLFSSDEIKRPIHTFSGGEKNRLQLAQFMKHSRDIWIFDEPTNDLDLETIGILEEELRNYEGALIIVGHDRSFINNTTDKCWVLHDGKIENFEAGFSQAELFLEAIHLEEELKKKVPAEARPAPKVEVTSSKMTNKERNRYDQLGKEIEKLEAKIGTQKSELENFDYTKFDKKKADEMQAQLAKSEAKMEELFNEWADLEAKL</sequence>